<evidence type="ECO:0000313" key="1">
    <source>
        <dbReference type="EMBL" id="EAR21535.1"/>
    </source>
</evidence>
<keyword evidence="2" id="KW-1185">Reference proteome</keyword>
<name>A4BS56_9GAMM</name>
<dbReference type="Proteomes" id="UP000003374">
    <property type="component" value="Unassembled WGS sequence"/>
</dbReference>
<sequence>MVAAAPELHIIAPTLLGPLPRGAFQTQVEGVRPSALETLLTRGRLSRCRQSGELSAVLAGLLGLESLPVGPVALLGMGGDPGESYWFRAAPIHLYPDRDRLLLLAGAQLQPREDEARILIDEFNALFQEDDLELVAQGGAWFLRTPHEPAIQTQPLERVCGRYMDEYLPVGPQARTWIAFLNEAQMLLHSSAVNRRREARGELPINGLWLWGGGYLPRCKKYSLIEAVYADAAEACGVAKLLGIKALLPAAKRLAQIKTTGGPTLAVWLRSQAALVQGDIDQWWQALAAFEESWAADALVALRTGAWRAVHLYPGSGQSWRITAADLRRFWRRRRAFTHWVTEEQM</sequence>
<evidence type="ECO:0008006" key="3">
    <source>
        <dbReference type="Google" id="ProtNLM"/>
    </source>
</evidence>
<dbReference type="AlphaFoldDB" id="A4BS56"/>
<dbReference type="eggNOG" id="COG3635">
    <property type="taxonomic scope" value="Bacteria"/>
</dbReference>
<dbReference type="EMBL" id="AAOF01000008">
    <property type="protein sequence ID" value="EAR21535.1"/>
    <property type="molecule type" value="Genomic_DNA"/>
</dbReference>
<gene>
    <name evidence="1" type="ORF">NB231_01454</name>
</gene>
<protein>
    <recommendedName>
        <fullName evidence="3">Regulatory protein, RpfE type</fullName>
    </recommendedName>
</protein>
<proteinExistence type="predicted"/>
<evidence type="ECO:0000313" key="2">
    <source>
        <dbReference type="Proteomes" id="UP000003374"/>
    </source>
</evidence>
<dbReference type="STRING" id="314278.NB231_01454"/>
<organism evidence="1 2">
    <name type="scientific">Nitrococcus mobilis Nb-231</name>
    <dbReference type="NCBI Taxonomy" id="314278"/>
    <lineage>
        <taxon>Bacteria</taxon>
        <taxon>Pseudomonadati</taxon>
        <taxon>Pseudomonadota</taxon>
        <taxon>Gammaproteobacteria</taxon>
        <taxon>Chromatiales</taxon>
        <taxon>Ectothiorhodospiraceae</taxon>
        <taxon>Nitrococcus</taxon>
    </lineage>
</organism>
<reference evidence="1 2" key="1">
    <citation type="submission" date="2006-02" db="EMBL/GenBank/DDBJ databases">
        <authorList>
            <person name="Waterbury J."/>
            <person name="Ferriera S."/>
            <person name="Johnson J."/>
            <person name="Kravitz S."/>
            <person name="Halpern A."/>
            <person name="Remington K."/>
            <person name="Beeson K."/>
            <person name="Tran B."/>
            <person name="Rogers Y.-H."/>
            <person name="Friedman R."/>
            <person name="Venter J.C."/>
        </authorList>
    </citation>
    <scope>NUCLEOTIDE SEQUENCE [LARGE SCALE GENOMIC DNA]</scope>
    <source>
        <strain evidence="1 2">Nb-231</strain>
    </source>
</reference>
<comment type="caution">
    <text evidence="1">The sequence shown here is derived from an EMBL/GenBank/DDBJ whole genome shotgun (WGS) entry which is preliminary data.</text>
</comment>
<accession>A4BS56</accession>
<dbReference type="HOGENOM" id="CLU_037503_0_0_6"/>
<dbReference type="RefSeq" id="WP_004999163.1">
    <property type="nucleotide sequence ID" value="NZ_CH672427.1"/>
</dbReference>